<evidence type="ECO:0000313" key="4">
    <source>
        <dbReference type="Proteomes" id="UP001289374"/>
    </source>
</evidence>
<accession>A0AAE2BUN7</accession>
<feature type="region of interest" description="Disordered" evidence="2">
    <location>
        <begin position="186"/>
        <end position="205"/>
    </location>
</feature>
<proteinExistence type="predicted"/>
<reference evidence="3" key="2">
    <citation type="journal article" date="2024" name="Plant">
        <title>Genomic evolution and insights into agronomic trait innovations of Sesamum species.</title>
        <authorList>
            <person name="Miao H."/>
            <person name="Wang L."/>
            <person name="Qu L."/>
            <person name="Liu H."/>
            <person name="Sun Y."/>
            <person name="Le M."/>
            <person name="Wang Q."/>
            <person name="Wei S."/>
            <person name="Zheng Y."/>
            <person name="Lin W."/>
            <person name="Duan Y."/>
            <person name="Cao H."/>
            <person name="Xiong S."/>
            <person name="Wang X."/>
            <person name="Wei L."/>
            <person name="Li C."/>
            <person name="Ma Q."/>
            <person name="Ju M."/>
            <person name="Zhao R."/>
            <person name="Li G."/>
            <person name="Mu C."/>
            <person name="Tian Q."/>
            <person name="Mei H."/>
            <person name="Zhang T."/>
            <person name="Gao T."/>
            <person name="Zhang H."/>
        </authorList>
    </citation>
    <scope>NUCLEOTIDE SEQUENCE</scope>
    <source>
        <strain evidence="3">K16</strain>
    </source>
</reference>
<evidence type="ECO:0000256" key="2">
    <source>
        <dbReference type="SAM" id="MobiDB-lite"/>
    </source>
</evidence>
<comment type="caution">
    <text evidence="3">The sequence shown here is derived from an EMBL/GenBank/DDBJ whole genome shotgun (WGS) entry which is preliminary data.</text>
</comment>
<evidence type="ECO:0000256" key="1">
    <source>
        <dbReference type="SAM" id="Coils"/>
    </source>
</evidence>
<protein>
    <submittedName>
        <fullName evidence="3">Peroxisomal and mitochondrial division factor 2</fullName>
    </submittedName>
</protein>
<feature type="compositionally biased region" description="Basic and acidic residues" evidence="2">
    <location>
        <begin position="194"/>
        <end position="205"/>
    </location>
</feature>
<reference evidence="3" key="1">
    <citation type="submission" date="2020-06" db="EMBL/GenBank/DDBJ databases">
        <authorList>
            <person name="Li T."/>
            <person name="Hu X."/>
            <person name="Zhang T."/>
            <person name="Song X."/>
            <person name="Zhang H."/>
            <person name="Dai N."/>
            <person name="Sheng W."/>
            <person name="Hou X."/>
            <person name="Wei L."/>
        </authorList>
    </citation>
    <scope>NUCLEOTIDE SEQUENCE</scope>
    <source>
        <strain evidence="3">K16</strain>
        <tissue evidence="3">Leaf</tissue>
    </source>
</reference>
<feature type="coiled-coil region" evidence="1">
    <location>
        <begin position="35"/>
        <end position="112"/>
    </location>
</feature>
<sequence>MADATVVNGEVSDDRTVDIAGDETSSKISGLHQMIADLERENGITIKENEGYKKQIQELEASVEELSTANEDLKKQVEKAESENKRCGAARAAELEAEVSRLQHDLVSAMSDLQESTVELSDLKEGVGRAKEREKEKGVNLEAIGKERDLLLSKVEKLEGVENSLRGESDGKEREIWSLRKNVEELEGSVENSKSGEVEMLEKDH</sequence>
<dbReference type="Gene3D" id="1.10.287.1490">
    <property type="match status" value="1"/>
</dbReference>
<dbReference type="EMBL" id="JACGWL010000007">
    <property type="protein sequence ID" value="KAK4398195.1"/>
    <property type="molecule type" value="Genomic_DNA"/>
</dbReference>
<gene>
    <name evidence="3" type="ORF">Sango_1295000</name>
</gene>
<keyword evidence="1" id="KW-0175">Coiled coil</keyword>
<name>A0AAE2BUN7_9LAMI</name>
<organism evidence="3 4">
    <name type="scientific">Sesamum angolense</name>
    <dbReference type="NCBI Taxonomy" id="2727404"/>
    <lineage>
        <taxon>Eukaryota</taxon>
        <taxon>Viridiplantae</taxon>
        <taxon>Streptophyta</taxon>
        <taxon>Embryophyta</taxon>
        <taxon>Tracheophyta</taxon>
        <taxon>Spermatophyta</taxon>
        <taxon>Magnoliopsida</taxon>
        <taxon>eudicotyledons</taxon>
        <taxon>Gunneridae</taxon>
        <taxon>Pentapetalae</taxon>
        <taxon>asterids</taxon>
        <taxon>lamiids</taxon>
        <taxon>Lamiales</taxon>
        <taxon>Pedaliaceae</taxon>
        <taxon>Sesamum</taxon>
    </lineage>
</organism>
<keyword evidence="4" id="KW-1185">Reference proteome</keyword>
<evidence type="ECO:0000313" key="3">
    <source>
        <dbReference type="EMBL" id="KAK4398195.1"/>
    </source>
</evidence>
<dbReference type="AlphaFoldDB" id="A0AAE2BUN7"/>
<dbReference type="Proteomes" id="UP001289374">
    <property type="component" value="Unassembled WGS sequence"/>
</dbReference>